<organism evidence="2 3">
    <name type="scientific">Pseudovirgaria hyperparasitica</name>
    <dbReference type="NCBI Taxonomy" id="470096"/>
    <lineage>
        <taxon>Eukaryota</taxon>
        <taxon>Fungi</taxon>
        <taxon>Dikarya</taxon>
        <taxon>Ascomycota</taxon>
        <taxon>Pezizomycotina</taxon>
        <taxon>Dothideomycetes</taxon>
        <taxon>Dothideomycetes incertae sedis</taxon>
        <taxon>Acrospermales</taxon>
        <taxon>Acrospermaceae</taxon>
        <taxon>Pseudovirgaria</taxon>
    </lineage>
</organism>
<gene>
    <name evidence="2" type="ORF">EJ05DRAFT_484692</name>
</gene>
<feature type="compositionally biased region" description="Polar residues" evidence="1">
    <location>
        <begin position="165"/>
        <end position="188"/>
    </location>
</feature>
<dbReference type="Proteomes" id="UP000799437">
    <property type="component" value="Unassembled WGS sequence"/>
</dbReference>
<keyword evidence="3" id="KW-1185">Reference proteome</keyword>
<dbReference type="GeneID" id="54486419"/>
<feature type="compositionally biased region" description="Basic and acidic residues" evidence="1">
    <location>
        <begin position="202"/>
        <end position="211"/>
    </location>
</feature>
<sequence>MSCCHSLSHTRPTVTKLAGASIRCECSAGMVDDSDRQLGLTIIGRSPDGVWMQSGPIVRVDAVGAIVCRYRHVPGSPTSYGENRGQKWLDAMQDGARAGRRVPAHAAQHWTKMVCDCLDSGSEGSGTVSCGGRKSAGNQDHARSNFFFYFCWKWCGQLRTQTAQQSAIPAPRTQLSGPQQPGSSTTNIRDIERDNSRKKRTREHDNCNTGRDSRVAVEELVEKLEPVIALNNQRHMIK</sequence>
<evidence type="ECO:0000313" key="2">
    <source>
        <dbReference type="EMBL" id="KAF2759783.1"/>
    </source>
</evidence>
<dbReference type="AlphaFoldDB" id="A0A6A6WAT5"/>
<feature type="region of interest" description="Disordered" evidence="1">
    <location>
        <begin position="165"/>
        <end position="211"/>
    </location>
</feature>
<dbReference type="EMBL" id="ML996569">
    <property type="protein sequence ID" value="KAF2759783.1"/>
    <property type="molecule type" value="Genomic_DNA"/>
</dbReference>
<accession>A0A6A6WAT5</accession>
<dbReference type="RefSeq" id="XP_033602234.1">
    <property type="nucleotide sequence ID" value="XM_033745365.1"/>
</dbReference>
<proteinExistence type="predicted"/>
<evidence type="ECO:0000256" key="1">
    <source>
        <dbReference type="SAM" id="MobiDB-lite"/>
    </source>
</evidence>
<protein>
    <submittedName>
        <fullName evidence="2">Uncharacterized protein</fullName>
    </submittedName>
</protein>
<reference evidence="2" key="1">
    <citation type="journal article" date="2020" name="Stud. Mycol.">
        <title>101 Dothideomycetes genomes: a test case for predicting lifestyles and emergence of pathogens.</title>
        <authorList>
            <person name="Haridas S."/>
            <person name="Albert R."/>
            <person name="Binder M."/>
            <person name="Bloem J."/>
            <person name="Labutti K."/>
            <person name="Salamov A."/>
            <person name="Andreopoulos B."/>
            <person name="Baker S."/>
            <person name="Barry K."/>
            <person name="Bills G."/>
            <person name="Bluhm B."/>
            <person name="Cannon C."/>
            <person name="Castanera R."/>
            <person name="Culley D."/>
            <person name="Daum C."/>
            <person name="Ezra D."/>
            <person name="Gonzalez J."/>
            <person name="Henrissat B."/>
            <person name="Kuo A."/>
            <person name="Liang C."/>
            <person name="Lipzen A."/>
            <person name="Lutzoni F."/>
            <person name="Magnuson J."/>
            <person name="Mondo S."/>
            <person name="Nolan M."/>
            <person name="Ohm R."/>
            <person name="Pangilinan J."/>
            <person name="Park H.-J."/>
            <person name="Ramirez L."/>
            <person name="Alfaro M."/>
            <person name="Sun H."/>
            <person name="Tritt A."/>
            <person name="Yoshinaga Y."/>
            <person name="Zwiers L.-H."/>
            <person name="Turgeon B."/>
            <person name="Goodwin S."/>
            <person name="Spatafora J."/>
            <person name="Crous P."/>
            <person name="Grigoriev I."/>
        </authorList>
    </citation>
    <scope>NUCLEOTIDE SEQUENCE</scope>
    <source>
        <strain evidence="2">CBS 121739</strain>
    </source>
</reference>
<name>A0A6A6WAT5_9PEZI</name>
<evidence type="ECO:0000313" key="3">
    <source>
        <dbReference type="Proteomes" id="UP000799437"/>
    </source>
</evidence>